<accession>A0AAN7QAF8</accession>
<dbReference type="Gene3D" id="1.25.10.10">
    <property type="entry name" value="Leucine-rich Repeat Variant"/>
    <property type="match status" value="2"/>
</dbReference>
<gene>
    <name evidence="3" type="ORF">SAY87_030143</name>
</gene>
<evidence type="ECO:0000313" key="4">
    <source>
        <dbReference type="Proteomes" id="UP001345219"/>
    </source>
</evidence>
<dbReference type="InterPro" id="IPR054296">
    <property type="entry name" value="DUF7032"/>
</dbReference>
<keyword evidence="4" id="KW-1185">Reference proteome</keyword>
<dbReference type="AlphaFoldDB" id="A0AAN7QAF8"/>
<dbReference type="Pfam" id="PF23005">
    <property type="entry name" value="DUF7032"/>
    <property type="match status" value="1"/>
</dbReference>
<name>A0AAN7QAF8_9MYRT</name>
<evidence type="ECO:0000313" key="3">
    <source>
        <dbReference type="EMBL" id="KAK4762259.1"/>
    </source>
</evidence>
<evidence type="ECO:0000256" key="1">
    <source>
        <dbReference type="ARBA" id="ARBA00022737"/>
    </source>
</evidence>
<keyword evidence="1" id="KW-0677">Repeat</keyword>
<dbReference type="SUPFAM" id="SSF48371">
    <property type="entry name" value="ARM repeat"/>
    <property type="match status" value="1"/>
</dbReference>
<protein>
    <recommendedName>
        <fullName evidence="2">DUF7032 domain-containing protein</fullName>
    </recommendedName>
</protein>
<evidence type="ECO:0000259" key="2">
    <source>
        <dbReference type="Pfam" id="PF23005"/>
    </source>
</evidence>
<dbReference type="PANTHER" id="PTHR46043">
    <property type="entry name" value="ARM REPEAT SUPERFAMILY PROTEIN"/>
    <property type="match status" value="1"/>
</dbReference>
<reference evidence="3 4" key="1">
    <citation type="journal article" date="2023" name="Hortic Res">
        <title>Pangenome of water caltrop reveals structural variations and asymmetric subgenome divergence after allopolyploidization.</title>
        <authorList>
            <person name="Zhang X."/>
            <person name="Chen Y."/>
            <person name="Wang L."/>
            <person name="Yuan Y."/>
            <person name="Fang M."/>
            <person name="Shi L."/>
            <person name="Lu R."/>
            <person name="Comes H.P."/>
            <person name="Ma Y."/>
            <person name="Chen Y."/>
            <person name="Huang G."/>
            <person name="Zhou Y."/>
            <person name="Zheng Z."/>
            <person name="Qiu Y."/>
        </authorList>
    </citation>
    <scope>NUCLEOTIDE SEQUENCE [LARGE SCALE GENOMIC DNA]</scope>
    <source>
        <tissue evidence="3">Roots</tissue>
    </source>
</reference>
<sequence length="578" mass="62430">MLSLMHTSSASAVATASGGDHPQAILDLIKHLLSFFLQSSLSIRSFAGRWQLLFSKFEPLHSILESLSSSSHWTDNLLLQTLLPDLLSTLQRLKHLSEQCADPCFSGGKLRMQSDLDVLSSTLSNHIRDLGLLFRSGVLQRRSAATVLSRPRRGSDSEDVQLFIRDIFTRLQIGGIEFKKKALESFLQLLSDDAQSVGLVAKEGNITCLIQLLDLHDIPEIQHQAVTAVSILASANEDTRKCVFEGGGLGPMLRILDNASIPLKERAAIAVESITAEAENAWAVSVYSGVSVLIEACRSGSPATQSHSAGAIRNLACVMNMRASLAEEGAVPVLVHLLSSSSAAAQEKAAAGLWILAESGGYFRDLILQERGLQKLMRLIISQSSSDVLETVLRAITSLSAADSVVGILSSSTAFIVQIGELIKQGSSNLQQLSATLLANLLVSDENKRAISSCMYSLMKLMECPKPEGPQDSAAQALVALLSVRSNKKELVSDEKNLMRLVQMLDVKNDSVPKKLPVAVVMAILSCESHFCRQRLLAAGAHRYLQQLAELEVPGASKAAQKLTKSRIKAIFSMIGKE</sequence>
<feature type="domain" description="DUF7032" evidence="2">
    <location>
        <begin position="30"/>
        <end position="138"/>
    </location>
</feature>
<dbReference type="PANTHER" id="PTHR46043:SF2">
    <property type="entry name" value="ARM REPEAT SUPERFAMILY PROTEIN"/>
    <property type="match status" value="1"/>
</dbReference>
<comment type="caution">
    <text evidence="3">The sequence shown here is derived from an EMBL/GenBank/DDBJ whole genome shotgun (WGS) entry which is preliminary data.</text>
</comment>
<organism evidence="3 4">
    <name type="scientific">Trapa incisa</name>
    <dbReference type="NCBI Taxonomy" id="236973"/>
    <lineage>
        <taxon>Eukaryota</taxon>
        <taxon>Viridiplantae</taxon>
        <taxon>Streptophyta</taxon>
        <taxon>Embryophyta</taxon>
        <taxon>Tracheophyta</taxon>
        <taxon>Spermatophyta</taxon>
        <taxon>Magnoliopsida</taxon>
        <taxon>eudicotyledons</taxon>
        <taxon>Gunneridae</taxon>
        <taxon>Pentapetalae</taxon>
        <taxon>rosids</taxon>
        <taxon>malvids</taxon>
        <taxon>Myrtales</taxon>
        <taxon>Lythraceae</taxon>
        <taxon>Trapa</taxon>
    </lineage>
</organism>
<dbReference type="Pfam" id="PF00514">
    <property type="entry name" value="Arm"/>
    <property type="match status" value="1"/>
</dbReference>
<dbReference type="InterPro" id="IPR000225">
    <property type="entry name" value="Armadillo"/>
</dbReference>
<dbReference type="SMART" id="SM00185">
    <property type="entry name" value="ARM"/>
    <property type="match status" value="4"/>
</dbReference>
<dbReference type="Proteomes" id="UP001345219">
    <property type="component" value="Chromosome 23"/>
</dbReference>
<dbReference type="InterPro" id="IPR016024">
    <property type="entry name" value="ARM-type_fold"/>
</dbReference>
<dbReference type="EMBL" id="JAXIOK010000009">
    <property type="protein sequence ID" value="KAK4762259.1"/>
    <property type="molecule type" value="Genomic_DNA"/>
</dbReference>
<proteinExistence type="predicted"/>
<dbReference type="InterPro" id="IPR011989">
    <property type="entry name" value="ARM-like"/>
</dbReference>